<accession>A0A4Y2CX70</accession>
<sequence>MYFQILVTYFKSKEFGYSEPKFSLFKLKWLEKHRVNAFSQSEIEHFECCDDDWFTSDAPSNEDIVSLIEENNDLTDDSSSDMENEVDASSGSSISNAKAAVNILKNFFATEIVDKNVRCSFLIFNKKIHLI</sequence>
<protein>
    <submittedName>
        <fullName evidence="1">Uncharacterized protein</fullName>
    </submittedName>
</protein>
<organism evidence="1 2">
    <name type="scientific">Araneus ventricosus</name>
    <name type="common">Orbweaver spider</name>
    <name type="synonym">Epeira ventricosa</name>
    <dbReference type="NCBI Taxonomy" id="182803"/>
    <lineage>
        <taxon>Eukaryota</taxon>
        <taxon>Metazoa</taxon>
        <taxon>Ecdysozoa</taxon>
        <taxon>Arthropoda</taxon>
        <taxon>Chelicerata</taxon>
        <taxon>Arachnida</taxon>
        <taxon>Araneae</taxon>
        <taxon>Araneomorphae</taxon>
        <taxon>Entelegynae</taxon>
        <taxon>Araneoidea</taxon>
        <taxon>Araneidae</taxon>
        <taxon>Araneus</taxon>
    </lineage>
</organism>
<keyword evidence="2" id="KW-1185">Reference proteome</keyword>
<reference evidence="1 2" key="1">
    <citation type="journal article" date="2019" name="Sci. Rep.">
        <title>Orb-weaving spider Araneus ventricosus genome elucidates the spidroin gene catalogue.</title>
        <authorList>
            <person name="Kono N."/>
            <person name="Nakamura H."/>
            <person name="Ohtoshi R."/>
            <person name="Moran D.A.P."/>
            <person name="Shinohara A."/>
            <person name="Yoshida Y."/>
            <person name="Fujiwara M."/>
            <person name="Mori M."/>
            <person name="Tomita M."/>
            <person name="Arakawa K."/>
        </authorList>
    </citation>
    <scope>NUCLEOTIDE SEQUENCE [LARGE SCALE GENOMIC DNA]</scope>
</reference>
<evidence type="ECO:0000313" key="2">
    <source>
        <dbReference type="Proteomes" id="UP000499080"/>
    </source>
</evidence>
<proteinExistence type="predicted"/>
<evidence type="ECO:0000313" key="1">
    <source>
        <dbReference type="EMBL" id="GBM09040.1"/>
    </source>
</evidence>
<dbReference type="EMBL" id="BGPR01000263">
    <property type="protein sequence ID" value="GBM09040.1"/>
    <property type="molecule type" value="Genomic_DNA"/>
</dbReference>
<dbReference type="AlphaFoldDB" id="A0A4Y2CX70"/>
<comment type="caution">
    <text evidence="1">The sequence shown here is derived from an EMBL/GenBank/DDBJ whole genome shotgun (WGS) entry which is preliminary data.</text>
</comment>
<name>A0A4Y2CX70_ARAVE</name>
<gene>
    <name evidence="1" type="ORF">AVEN_229066_1</name>
</gene>
<dbReference type="Proteomes" id="UP000499080">
    <property type="component" value="Unassembled WGS sequence"/>
</dbReference>